<dbReference type="InterPro" id="IPR022642">
    <property type="entry name" value="CheR_C"/>
</dbReference>
<dbReference type="EC" id="2.1.1.80" evidence="2"/>
<gene>
    <name evidence="9" type="ORF">WN50_03785</name>
</gene>
<accession>A0A0F5YKD3</accession>
<dbReference type="PROSITE" id="PS50123">
    <property type="entry name" value="CHER"/>
    <property type="match status" value="1"/>
</dbReference>
<dbReference type="PRINTS" id="PR00996">
    <property type="entry name" value="CHERMTFRASE"/>
</dbReference>
<proteinExistence type="predicted"/>
<dbReference type="PANTHER" id="PTHR24422">
    <property type="entry name" value="CHEMOTAXIS PROTEIN METHYLTRANSFERASE"/>
    <property type="match status" value="1"/>
</dbReference>
<dbReference type="InterPro" id="IPR011990">
    <property type="entry name" value="TPR-like_helical_dom_sf"/>
</dbReference>
<keyword evidence="5" id="KW-0949">S-adenosyl-L-methionine</keyword>
<dbReference type="EMBL" id="LATL02000045">
    <property type="protein sequence ID" value="KKD39351.1"/>
    <property type="molecule type" value="Genomic_DNA"/>
</dbReference>
<dbReference type="GO" id="GO:0032259">
    <property type="term" value="P:methylation"/>
    <property type="evidence" value="ECO:0007669"/>
    <property type="project" value="UniProtKB-KW"/>
</dbReference>
<dbReference type="OrthoDB" id="9799157at2"/>
<feature type="repeat" description="TPR" evidence="6">
    <location>
        <begin position="374"/>
        <end position="407"/>
    </location>
</feature>
<dbReference type="Pfam" id="PF01739">
    <property type="entry name" value="CheR"/>
    <property type="match status" value="1"/>
</dbReference>
<dbReference type="Proteomes" id="UP000033607">
    <property type="component" value="Unassembled WGS sequence"/>
</dbReference>
<evidence type="ECO:0000256" key="4">
    <source>
        <dbReference type="ARBA" id="ARBA00022679"/>
    </source>
</evidence>
<keyword evidence="6" id="KW-0802">TPR repeat</keyword>
<dbReference type="PATRIC" id="fig|1637645.4.peg.791"/>
<feature type="domain" description="CheR-type methyltransferase" evidence="8">
    <location>
        <begin position="1"/>
        <end position="252"/>
    </location>
</feature>
<dbReference type="Gene3D" id="1.10.155.10">
    <property type="entry name" value="Chemotaxis receptor methyltransferase CheR, N-terminal domain"/>
    <property type="match status" value="1"/>
</dbReference>
<keyword evidence="3" id="KW-0489">Methyltransferase</keyword>
<organism evidence="9 10">
    <name type="scientific">Limnoraphis robusta CS-951</name>
    <dbReference type="NCBI Taxonomy" id="1637645"/>
    <lineage>
        <taxon>Bacteria</taxon>
        <taxon>Bacillati</taxon>
        <taxon>Cyanobacteriota</taxon>
        <taxon>Cyanophyceae</taxon>
        <taxon>Oscillatoriophycideae</taxon>
        <taxon>Oscillatoriales</taxon>
        <taxon>Sirenicapillariaceae</taxon>
        <taxon>Limnoraphis</taxon>
    </lineage>
</organism>
<keyword evidence="4" id="KW-0808">Transferase</keyword>
<evidence type="ECO:0000259" key="8">
    <source>
        <dbReference type="PROSITE" id="PS50123"/>
    </source>
</evidence>
<dbReference type="InterPro" id="IPR050903">
    <property type="entry name" value="Bact_Chemotaxis_MeTrfase"/>
</dbReference>
<evidence type="ECO:0000256" key="1">
    <source>
        <dbReference type="ARBA" id="ARBA00001541"/>
    </source>
</evidence>
<dbReference type="Pfam" id="PF00515">
    <property type="entry name" value="TPR_1"/>
    <property type="match status" value="1"/>
</dbReference>
<dbReference type="PROSITE" id="PS50005">
    <property type="entry name" value="TPR"/>
    <property type="match status" value="2"/>
</dbReference>
<dbReference type="InterPro" id="IPR019734">
    <property type="entry name" value="TPR_rpt"/>
</dbReference>
<dbReference type="Gene3D" id="1.25.40.10">
    <property type="entry name" value="Tetratricopeptide repeat domain"/>
    <property type="match status" value="2"/>
</dbReference>
<dbReference type="RefSeq" id="WP_046277170.1">
    <property type="nucleotide sequence ID" value="NZ_LATL02000045.1"/>
</dbReference>
<evidence type="ECO:0000256" key="2">
    <source>
        <dbReference type="ARBA" id="ARBA00012534"/>
    </source>
</evidence>
<dbReference type="InterPro" id="IPR036804">
    <property type="entry name" value="CheR_N_sf"/>
</dbReference>
<evidence type="ECO:0000256" key="7">
    <source>
        <dbReference type="SAM" id="MobiDB-lite"/>
    </source>
</evidence>
<dbReference type="PANTHER" id="PTHR24422:SF19">
    <property type="entry name" value="CHEMOTAXIS PROTEIN METHYLTRANSFERASE"/>
    <property type="match status" value="1"/>
</dbReference>
<feature type="compositionally biased region" description="Polar residues" evidence="7">
    <location>
        <begin position="320"/>
        <end position="334"/>
    </location>
</feature>
<dbReference type="InterPro" id="IPR029063">
    <property type="entry name" value="SAM-dependent_MTases_sf"/>
</dbReference>
<evidence type="ECO:0000256" key="6">
    <source>
        <dbReference type="PROSITE-ProRule" id="PRU00339"/>
    </source>
</evidence>
<dbReference type="CDD" id="cd02440">
    <property type="entry name" value="AdoMet_MTases"/>
    <property type="match status" value="1"/>
</dbReference>
<dbReference type="AlphaFoldDB" id="A0A0F5YKD3"/>
<name>A0A0F5YKD3_9CYAN</name>
<comment type="catalytic activity">
    <reaction evidence="1">
        <text>L-glutamyl-[protein] + S-adenosyl-L-methionine = [protein]-L-glutamate 5-O-methyl ester + S-adenosyl-L-homocysteine</text>
        <dbReference type="Rhea" id="RHEA:24452"/>
        <dbReference type="Rhea" id="RHEA-COMP:10208"/>
        <dbReference type="Rhea" id="RHEA-COMP:10311"/>
        <dbReference type="ChEBI" id="CHEBI:29973"/>
        <dbReference type="ChEBI" id="CHEBI:57856"/>
        <dbReference type="ChEBI" id="CHEBI:59789"/>
        <dbReference type="ChEBI" id="CHEBI:82795"/>
        <dbReference type="EC" id="2.1.1.80"/>
    </reaction>
</comment>
<protein>
    <recommendedName>
        <fullName evidence="2">protein-glutamate O-methyltransferase</fullName>
        <ecNumber evidence="2">2.1.1.80</ecNumber>
    </recommendedName>
</protein>
<dbReference type="SUPFAM" id="SSF48452">
    <property type="entry name" value="TPR-like"/>
    <property type="match status" value="1"/>
</dbReference>
<dbReference type="SMART" id="SM00138">
    <property type="entry name" value="MeTrc"/>
    <property type="match status" value="1"/>
</dbReference>
<sequence>MDQILIECFAQLVSTSYGLQIRPLDYSGFSQKILTRVRELRFSNAEDYYNFLKSETPASQKEWLRLIPLLTTPESYFFRDRGQFKLLQNVILPQLIERQKTVRNLRIWSAGCSTGEEPYSLSLLVQKLIPNWEEWNLLILGTDINELALQKARKGVYSAWSFRQVDAEIISQSFLPCTDGWAIIPQAKQFVKFMNFNLLQDQRVRDFNFQDFDLILCRNVFVYFEKVSISKVIQKFDQALKPGGFFITAHAELQGLEINPFRAIIFPESVVYQRPLEQGCDHPASHSNSKLDLSALFFDLSPLNNHLHFTPSLTPKNQSFKTKLTPLSSSQNPRENGLNKRGKIEEAKELYHQKKYSEAIQKVKECISQTSPTFEAYYLLGKIYANLGQYQEAIQYCQKAMAVDSLSVLPCYILLNIAEETNNIEEAKKLAKRIIYLSGISPLSISAYVKLASLYEQENNPKKAIKTYNIALELLQKLPSQAKVEYTDNVTVAELIASLNSIIKNLN</sequence>
<dbReference type="SUPFAM" id="SSF47757">
    <property type="entry name" value="Chemotaxis receptor methyltransferase CheR, N-terminal domain"/>
    <property type="match status" value="1"/>
</dbReference>
<evidence type="ECO:0000256" key="3">
    <source>
        <dbReference type="ARBA" id="ARBA00022603"/>
    </source>
</evidence>
<feature type="region of interest" description="Disordered" evidence="7">
    <location>
        <begin position="320"/>
        <end position="341"/>
    </location>
</feature>
<feature type="repeat" description="TPR" evidence="6">
    <location>
        <begin position="445"/>
        <end position="478"/>
    </location>
</feature>
<dbReference type="InterPro" id="IPR000780">
    <property type="entry name" value="CheR_MeTrfase"/>
</dbReference>
<evidence type="ECO:0000313" key="10">
    <source>
        <dbReference type="Proteomes" id="UP000033607"/>
    </source>
</evidence>
<dbReference type="Gene3D" id="3.40.50.150">
    <property type="entry name" value="Vaccinia Virus protein VP39"/>
    <property type="match status" value="1"/>
</dbReference>
<dbReference type="GO" id="GO:0008983">
    <property type="term" value="F:protein-glutamate O-methyltransferase activity"/>
    <property type="evidence" value="ECO:0007669"/>
    <property type="project" value="UniProtKB-EC"/>
</dbReference>
<dbReference type="SUPFAM" id="SSF53335">
    <property type="entry name" value="S-adenosyl-L-methionine-dependent methyltransferases"/>
    <property type="match status" value="1"/>
</dbReference>
<dbReference type="Pfam" id="PF13181">
    <property type="entry name" value="TPR_8"/>
    <property type="match status" value="1"/>
</dbReference>
<comment type="caution">
    <text evidence="9">The sequence shown here is derived from an EMBL/GenBank/DDBJ whole genome shotgun (WGS) entry which is preliminary data.</text>
</comment>
<dbReference type="PROSITE" id="PS50293">
    <property type="entry name" value="TPR_REGION"/>
    <property type="match status" value="1"/>
</dbReference>
<evidence type="ECO:0000313" key="9">
    <source>
        <dbReference type="EMBL" id="KKD39351.1"/>
    </source>
</evidence>
<dbReference type="SMART" id="SM00028">
    <property type="entry name" value="TPR"/>
    <property type="match status" value="2"/>
</dbReference>
<reference evidence="9 10" key="1">
    <citation type="submission" date="2015-06" db="EMBL/GenBank/DDBJ databases">
        <title>Draft genome assembly of filamentous brackish cyanobacterium Limnoraphis robusta strain CS-951.</title>
        <authorList>
            <person name="Willis A."/>
            <person name="Parks M."/>
            <person name="Burford M.A."/>
        </authorList>
    </citation>
    <scope>NUCLEOTIDE SEQUENCE [LARGE SCALE GENOMIC DNA]</scope>
    <source>
        <strain evidence="9 10">CS-951</strain>
    </source>
</reference>
<evidence type="ECO:0000256" key="5">
    <source>
        <dbReference type="ARBA" id="ARBA00022691"/>
    </source>
</evidence>